<organism evidence="1 2">
    <name type="scientific">Adhaeribacter terrigena</name>
    <dbReference type="NCBI Taxonomy" id="2793070"/>
    <lineage>
        <taxon>Bacteria</taxon>
        <taxon>Pseudomonadati</taxon>
        <taxon>Bacteroidota</taxon>
        <taxon>Cytophagia</taxon>
        <taxon>Cytophagales</taxon>
        <taxon>Hymenobacteraceae</taxon>
        <taxon>Adhaeribacter</taxon>
    </lineage>
</organism>
<dbReference type="EMBL" id="JAEHFX010000001">
    <property type="protein sequence ID" value="MBK0401820.1"/>
    <property type="molecule type" value="Genomic_DNA"/>
</dbReference>
<dbReference type="Proteomes" id="UP000644147">
    <property type="component" value="Unassembled WGS sequence"/>
</dbReference>
<evidence type="ECO:0000313" key="2">
    <source>
        <dbReference type="Proteomes" id="UP000644147"/>
    </source>
</evidence>
<proteinExistence type="predicted"/>
<dbReference type="RefSeq" id="WP_200504429.1">
    <property type="nucleotide sequence ID" value="NZ_JAEHFX010000001.1"/>
</dbReference>
<gene>
    <name evidence="1" type="ORF">I5M27_02420</name>
</gene>
<protein>
    <submittedName>
        <fullName evidence="1">Uncharacterized protein</fullName>
    </submittedName>
</protein>
<keyword evidence="2" id="KW-1185">Reference proteome</keyword>
<sequence length="209" mass="24657">MITTELFTPSSEFTFGEDDDIKTKICIDQHLRDVENALLELANNGNIVTDKIQPIIDMDLKVFSEKYNTGNLLDLPENDSLMRYLVNKPRSNARFILNPSDLLPDDILYFKEAEIFFKELTYLGVYKYWNKYSEVYGVAVIYLCSRNGNMYEIYGKFDDYNNLYYLKTSIVTYDILCDMLDYDEFSLEIDLRHVRRQYIITNINLLIND</sequence>
<evidence type="ECO:0000313" key="1">
    <source>
        <dbReference type="EMBL" id="MBK0401820.1"/>
    </source>
</evidence>
<accession>A0ABS1BXM5</accession>
<reference evidence="1 2" key="1">
    <citation type="submission" date="2020-12" db="EMBL/GenBank/DDBJ databases">
        <title>Bacterial novel species Adhaeribacter sp. BT258 isolated from soil.</title>
        <authorList>
            <person name="Jung H.-Y."/>
        </authorList>
    </citation>
    <scope>NUCLEOTIDE SEQUENCE [LARGE SCALE GENOMIC DNA]</scope>
    <source>
        <strain evidence="1 2">BT258</strain>
    </source>
</reference>
<comment type="caution">
    <text evidence="1">The sequence shown here is derived from an EMBL/GenBank/DDBJ whole genome shotgun (WGS) entry which is preliminary data.</text>
</comment>
<name>A0ABS1BXM5_9BACT</name>